<dbReference type="GO" id="GO:0005634">
    <property type="term" value="C:nucleus"/>
    <property type="evidence" value="ECO:0007669"/>
    <property type="project" value="UniProtKB-SubCell"/>
</dbReference>
<comment type="similarity">
    <text evidence="2">Belongs to the histone H1/H5 family.</text>
</comment>
<evidence type="ECO:0000256" key="1">
    <source>
        <dbReference type="ARBA" id="ARBA00023125"/>
    </source>
</evidence>
<organism evidence="5 6">
    <name type="scientific">Xiphophorus maculatus</name>
    <name type="common">Southern platyfish</name>
    <name type="synonym">Platypoecilus maculatus</name>
    <dbReference type="NCBI Taxonomy" id="8083"/>
    <lineage>
        <taxon>Eukaryota</taxon>
        <taxon>Metazoa</taxon>
        <taxon>Chordata</taxon>
        <taxon>Craniata</taxon>
        <taxon>Vertebrata</taxon>
        <taxon>Euteleostomi</taxon>
        <taxon>Actinopterygii</taxon>
        <taxon>Neopterygii</taxon>
        <taxon>Teleostei</taxon>
        <taxon>Neoteleostei</taxon>
        <taxon>Acanthomorphata</taxon>
        <taxon>Ovalentaria</taxon>
        <taxon>Atherinomorphae</taxon>
        <taxon>Cyprinodontiformes</taxon>
        <taxon>Poeciliidae</taxon>
        <taxon>Poeciliinae</taxon>
        <taxon>Xiphophorus</taxon>
    </lineage>
</organism>
<reference evidence="6" key="2">
    <citation type="journal article" date="2013" name="Nat. Genet.">
        <title>The genome of the platyfish, Xiphophorus maculatus, provides insights into evolutionary adaptation and several complex traits.</title>
        <authorList>
            <person name="Schartl M."/>
            <person name="Walter R.B."/>
            <person name="Shen Y."/>
            <person name="Garcia T."/>
            <person name="Catchen J."/>
            <person name="Amores A."/>
            <person name="Braasch I."/>
            <person name="Chalopin D."/>
            <person name="Volff J.N."/>
            <person name="Lesch K.P."/>
            <person name="Bisazza A."/>
            <person name="Minx P."/>
            <person name="Hillier L."/>
            <person name="Wilson R.K."/>
            <person name="Fuerstenberg S."/>
            <person name="Boore J."/>
            <person name="Searle S."/>
            <person name="Postlethwait J.H."/>
            <person name="Warren W.C."/>
        </authorList>
    </citation>
    <scope>NUCLEOTIDE SEQUENCE [LARGE SCALE GENOMIC DNA]</scope>
    <source>
        <strain evidence="6">JP 163 A</strain>
    </source>
</reference>
<proteinExistence type="inferred from homology"/>
<dbReference type="InParanoid" id="A0A3B5Q375"/>
<comment type="subcellular location">
    <subcellularLocation>
        <location evidence="2">Nucleus</location>
    </subcellularLocation>
</comment>
<dbReference type="CDD" id="cd00073">
    <property type="entry name" value="H15"/>
    <property type="match status" value="1"/>
</dbReference>
<feature type="region of interest" description="Disordered" evidence="3">
    <location>
        <begin position="1"/>
        <end position="31"/>
    </location>
</feature>
<dbReference type="InterPro" id="IPR005819">
    <property type="entry name" value="H1/H5"/>
</dbReference>
<dbReference type="Gene3D" id="1.10.10.10">
    <property type="entry name" value="Winged helix-like DNA-binding domain superfamily/Winged helix DNA-binding domain"/>
    <property type="match status" value="1"/>
</dbReference>
<reference evidence="5" key="4">
    <citation type="submission" date="2025-09" db="UniProtKB">
        <authorList>
            <consortium name="Ensembl"/>
        </authorList>
    </citation>
    <scope>IDENTIFICATION</scope>
    <source>
        <strain evidence="5">JP 163 A</strain>
    </source>
</reference>
<reference evidence="5" key="3">
    <citation type="submission" date="2025-08" db="UniProtKB">
        <authorList>
            <consortium name="Ensembl"/>
        </authorList>
    </citation>
    <scope>IDENTIFICATION</scope>
    <source>
        <strain evidence="5">JP 163 A</strain>
    </source>
</reference>
<reference evidence="6" key="1">
    <citation type="submission" date="2012-01" db="EMBL/GenBank/DDBJ databases">
        <authorList>
            <person name="Walter R."/>
            <person name="Schartl M."/>
            <person name="Warren W."/>
        </authorList>
    </citation>
    <scope>NUCLEOTIDE SEQUENCE [LARGE SCALE GENOMIC DNA]</scope>
    <source>
        <strain evidence="6">JP 163 A</strain>
    </source>
</reference>
<dbReference type="STRING" id="8083.ENSXMAP00000025555"/>
<dbReference type="GO" id="GO:0030527">
    <property type="term" value="F:structural constituent of chromatin"/>
    <property type="evidence" value="ECO:0007669"/>
    <property type="project" value="InterPro"/>
</dbReference>
<dbReference type="PRINTS" id="PR00624">
    <property type="entry name" value="HISTONEH5"/>
</dbReference>
<accession>A0A3B5Q375</accession>
<dbReference type="InterPro" id="IPR036390">
    <property type="entry name" value="WH_DNA-bd_sf"/>
</dbReference>
<keyword evidence="1 2" id="KW-0238">DNA-binding</keyword>
<dbReference type="Ensembl" id="ENSXMAT00000028170.1">
    <property type="protein sequence ID" value="ENSXMAP00000025555.1"/>
    <property type="gene ID" value="ENSXMAG00000028834.1"/>
</dbReference>
<dbReference type="OMA" id="SERCLMQ"/>
<sequence>MAEEAPAAAPAKAPAKAPKKKSAPRAKQDGPSLPKLIVAAVAESKERKGMSLAALKKVLAGKGVDVSKANKRINTAVTKLVTKGTLSQTKGTGASGSFKLAKDIRCQIFSPCWLLFSQVHLCSTFQQHCSFKALHNKKNTQI</sequence>
<evidence type="ECO:0000259" key="4">
    <source>
        <dbReference type="PROSITE" id="PS51504"/>
    </source>
</evidence>
<dbReference type="AlphaFoldDB" id="A0A3B5Q375"/>
<dbReference type="GO" id="GO:0003677">
    <property type="term" value="F:DNA binding"/>
    <property type="evidence" value="ECO:0007669"/>
    <property type="project" value="UniProtKB-KW"/>
</dbReference>
<dbReference type="Pfam" id="PF00538">
    <property type="entry name" value="Linker_histone"/>
    <property type="match status" value="1"/>
</dbReference>
<evidence type="ECO:0000256" key="3">
    <source>
        <dbReference type="SAM" id="MobiDB-lite"/>
    </source>
</evidence>
<dbReference type="InterPro" id="IPR036388">
    <property type="entry name" value="WH-like_DNA-bd_sf"/>
</dbReference>
<dbReference type="GO" id="GO:0000786">
    <property type="term" value="C:nucleosome"/>
    <property type="evidence" value="ECO:0007669"/>
    <property type="project" value="InterPro"/>
</dbReference>
<dbReference type="Proteomes" id="UP000002852">
    <property type="component" value="Unassembled WGS sequence"/>
</dbReference>
<feature type="compositionally biased region" description="Low complexity" evidence="3">
    <location>
        <begin position="1"/>
        <end position="16"/>
    </location>
</feature>
<name>A0A3B5Q375_XIPMA</name>
<feature type="domain" description="H15" evidence="4">
    <location>
        <begin position="29"/>
        <end position="102"/>
    </location>
</feature>
<protein>
    <submittedName>
        <fullName evidence="5">Zgc:110425</fullName>
    </submittedName>
</protein>
<evidence type="ECO:0000313" key="6">
    <source>
        <dbReference type="Proteomes" id="UP000002852"/>
    </source>
</evidence>
<dbReference type="SUPFAM" id="SSF46785">
    <property type="entry name" value="Winged helix' DNA-binding domain"/>
    <property type="match status" value="1"/>
</dbReference>
<dbReference type="GeneTree" id="ENSGT00950000183089"/>
<evidence type="ECO:0000313" key="5">
    <source>
        <dbReference type="Ensembl" id="ENSXMAP00000025555.1"/>
    </source>
</evidence>
<keyword evidence="6" id="KW-1185">Reference proteome</keyword>
<keyword evidence="2" id="KW-0158">Chromosome</keyword>
<dbReference type="PROSITE" id="PS51504">
    <property type="entry name" value="H15"/>
    <property type="match status" value="1"/>
</dbReference>
<dbReference type="SMART" id="SM00526">
    <property type="entry name" value="H15"/>
    <property type="match status" value="1"/>
</dbReference>
<keyword evidence="2" id="KW-0539">Nucleus</keyword>
<dbReference type="GO" id="GO:0006334">
    <property type="term" value="P:nucleosome assembly"/>
    <property type="evidence" value="ECO:0007669"/>
    <property type="project" value="InterPro"/>
</dbReference>
<evidence type="ECO:0000256" key="2">
    <source>
        <dbReference type="RuleBase" id="RU003894"/>
    </source>
</evidence>
<dbReference type="InterPro" id="IPR005818">
    <property type="entry name" value="Histone_H1/H5_H15"/>
</dbReference>